<feature type="region of interest" description="Disordered" evidence="4">
    <location>
        <begin position="995"/>
        <end position="1016"/>
    </location>
</feature>
<keyword evidence="7" id="KW-0378">Hydrolase</keyword>
<evidence type="ECO:0000259" key="6">
    <source>
        <dbReference type="SMART" id="SM01086"/>
    </source>
</evidence>
<dbReference type="Pfam" id="PF07724">
    <property type="entry name" value="AAA_2"/>
    <property type="match status" value="1"/>
</dbReference>
<comment type="caution">
    <text evidence="7">The sequence shown here is derived from an EMBL/GenBank/DDBJ whole genome shotgun (WGS) entry which is preliminary data.</text>
</comment>
<dbReference type="PANTHER" id="PTHR11638">
    <property type="entry name" value="ATP-DEPENDENT CLP PROTEASE"/>
    <property type="match status" value="1"/>
</dbReference>
<evidence type="ECO:0000259" key="5">
    <source>
        <dbReference type="SMART" id="SM00382"/>
    </source>
</evidence>
<organism evidence="7 8">
    <name type="scientific">Prosthecobacter fusiformis</name>
    <dbReference type="NCBI Taxonomy" id="48464"/>
    <lineage>
        <taxon>Bacteria</taxon>
        <taxon>Pseudomonadati</taxon>
        <taxon>Verrucomicrobiota</taxon>
        <taxon>Verrucomicrobiia</taxon>
        <taxon>Verrucomicrobiales</taxon>
        <taxon>Verrucomicrobiaceae</taxon>
        <taxon>Prosthecobacter</taxon>
    </lineage>
</organism>
<protein>
    <submittedName>
        <fullName evidence="7">ATP-dependent Clp protease ATP-binding subunit ClpA</fullName>
    </submittedName>
</protein>
<dbReference type="GO" id="GO:0005737">
    <property type="term" value="C:cytoplasm"/>
    <property type="evidence" value="ECO:0007669"/>
    <property type="project" value="TreeGrafter"/>
</dbReference>
<evidence type="ECO:0000313" key="8">
    <source>
        <dbReference type="Proteomes" id="UP000295662"/>
    </source>
</evidence>
<dbReference type="EMBL" id="SOCA01000003">
    <property type="protein sequence ID" value="TDU70835.1"/>
    <property type="molecule type" value="Genomic_DNA"/>
</dbReference>
<dbReference type="GO" id="GO:0005524">
    <property type="term" value="F:ATP binding"/>
    <property type="evidence" value="ECO:0007669"/>
    <property type="project" value="UniProtKB-KW"/>
</dbReference>
<feature type="domain" description="AAA+ ATPase" evidence="5">
    <location>
        <begin position="226"/>
        <end position="407"/>
    </location>
</feature>
<dbReference type="PANTHER" id="PTHR11638:SF18">
    <property type="entry name" value="HEAT SHOCK PROTEIN 104"/>
    <property type="match status" value="1"/>
</dbReference>
<dbReference type="InterPro" id="IPR003593">
    <property type="entry name" value="AAA+_ATPase"/>
</dbReference>
<accession>A0A4R7S0Y5</accession>
<evidence type="ECO:0000256" key="2">
    <source>
        <dbReference type="ARBA" id="ARBA00022840"/>
    </source>
</evidence>
<dbReference type="InterPro" id="IPR019489">
    <property type="entry name" value="Clp_ATPase_C"/>
</dbReference>
<feature type="compositionally biased region" description="Basic and acidic residues" evidence="4">
    <location>
        <begin position="996"/>
        <end position="1016"/>
    </location>
</feature>
<dbReference type="InterPro" id="IPR050130">
    <property type="entry name" value="ClpA_ClpB"/>
</dbReference>
<dbReference type="Pfam" id="PF10431">
    <property type="entry name" value="ClpB_D2-small"/>
    <property type="match status" value="1"/>
</dbReference>
<feature type="domain" description="AAA+ ATPase" evidence="5">
    <location>
        <begin position="495"/>
        <end position="666"/>
    </location>
</feature>
<keyword evidence="8" id="KW-1185">Reference proteome</keyword>
<keyword evidence="1" id="KW-0547">Nucleotide-binding</keyword>
<evidence type="ECO:0000256" key="3">
    <source>
        <dbReference type="ARBA" id="ARBA00023186"/>
    </source>
</evidence>
<dbReference type="Gene3D" id="1.10.8.60">
    <property type="match status" value="1"/>
</dbReference>
<dbReference type="Gene3D" id="3.40.50.300">
    <property type="entry name" value="P-loop containing nucleotide triphosphate hydrolases"/>
    <property type="match status" value="2"/>
</dbReference>
<keyword evidence="2 7" id="KW-0067">ATP-binding</keyword>
<feature type="domain" description="Clp ATPase C-terminal" evidence="6">
    <location>
        <begin position="665"/>
        <end position="755"/>
    </location>
</feature>
<dbReference type="GO" id="GO:0006508">
    <property type="term" value="P:proteolysis"/>
    <property type="evidence" value="ECO:0007669"/>
    <property type="project" value="UniProtKB-KW"/>
</dbReference>
<dbReference type="SMART" id="SM01086">
    <property type="entry name" value="ClpB_D2-small"/>
    <property type="match status" value="1"/>
</dbReference>
<evidence type="ECO:0000313" key="7">
    <source>
        <dbReference type="EMBL" id="TDU70835.1"/>
    </source>
</evidence>
<dbReference type="GO" id="GO:0008233">
    <property type="term" value="F:peptidase activity"/>
    <property type="evidence" value="ECO:0007669"/>
    <property type="project" value="UniProtKB-KW"/>
</dbReference>
<dbReference type="InterPro" id="IPR001270">
    <property type="entry name" value="ClpA/B"/>
</dbReference>
<reference evidence="7 8" key="1">
    <citation type="submission" date="2019-03" db="EMBL/GenBank/DDBJ databases">
        <title>Genomic Encyclopedia of Archaeal and Bacterial Type Strains, Phase II (KMG-II): from individual species to whole genera.</title>
        <authorList>
            <person name="Goeker M."/>
        </authorList>
    </citation>
    <scope>NUCLEOTIDE SEQUENCE [LARGE SCALE GENOMIC DNA]</scope>
    <source>
        <strain evidence="7 8">ATCC 25309</strain>
    </source>
</reference>
<dbReference type="InterPro" id="IPR003959">
    <property type="entry name" value="ATPase_AAA_core"/>
</dbReference>
<gene>
    <name evidence="7" type="ORF">EI77_01953</name>
</gene>
<dbReference type="SUPFAM" id="SSF52540">
    <property type="entry name" value="P-loop containing nucleoside triphosphate hydrolases"/>
    <property type="match status" value="2"/>
</dbReference>
<dbReference type="Proteomes" id="UP000295662">
    <property type="component" value="Unassembled WGS sequence"/>
</dbReference>
<dbReference type="RefSeq" id="WP_133795044.1">
    <property type="nucleotide sequence ID" value="NZ_SOCA01000003.1"/>
</dbReference>
<evidence type="ECO:0000256" key="4">
    <source>
        <dbReference type="SAM" id="MobiDB-lite"/>
    </source>
</evidence>
<name>A0A4R7S0Y5_9BACT</name>
<dbReference type="OrthoDB" id="174726at2"/>
<dbReference type="SMART" id="SM00382">
    <property type="entry name" value="AAA"/>
    <property type="match status" value="2"/>
</dbReference>
<dbReference type="AlphaFoldDB" id="A0A4R7S0Y5"/>
<sequence>MSDIDTTLHLITRTLETSAEGEAQLMVELLLFPELATLANKERPSKAALMDLAEDLLKNEPLDEITRRSVSGTPEIMRAELKVEPAKRTEAWREPVTMTLEAVVWEQGAHVLATVPALGIAVIAPDRERLPKMLNEHALSALKRGEWNTSLLRLAMLARGEVSVQPVTWSPRLETAVDRWKKFLNEDQGPDILAQLCTRMEGAFLPRAYELETELKQLSRLLTLPDQPSVLLLGAAGVGKTALTQEMARRRSDFGLGQQPFYRSSGTRLIAGASGFGMWQQRCRELVETARKQKLVLYLGNLFELMNVGQSSTGSESIASFLRPYLVRRELQVIVECTHEQMVVIEKQDPRLADAFRILKLEEPQAEKLAALMLTASTKLAGDRARFSRPALERVRSLHRRYLGYSAFPGAPLRFMTRLHENIPAERLVEEPDVYAAFSRETGMPEHLLNPETPLDLDITRTWFQNRVEGQGEAVDVVVSVIAQIKAGLARPGRPLASLLFIGPTGTGKTEMAKALAEFLFQSAERMIRLDMSEYGQPWSAQRLVSGSHDGREGLLTAAVREQPFSVLLLDEFEKADPAVFDLLLQLLGEARLTDGAGRTADFSNCVVIMTSNLGAQDFSKGRMGFSSGGAAHQDATDHFTTAVQKALRPEMFNRIDRIVPYQPLSSEVVVSLTRREIATAALRPGFVKAGLRLEVSEAVVQNLAREGYDPRYGARPLKRRVAEHLLAPISALIAEGVAEKSLLKADLDSLGHVLLQVVKPGTNTEEKQALQNLRDRLRSTAHLRQAYESLRSSTMVNGLQGRLRMAQQRQRNSQGKAKNAVAWTAHDPETETLKQCLARIDKDAQKQLTHEEGLILALHHSDLAVLNRRDPLSKNDLEEAVLEAYALWQPPPKRLLFLIHGQPGKSMMAFAAMYRDLALDLGGKVEAGVFHKQTPAKLLSQDGQYAFAYVPEKEADQLQLWQEEPGKVAAMALWISGEKATLLLKNEGGLHLMKASRDKEDEPEKPARPSERKAIQAEKDWTCRIEVSVPEDNAQDLTELMLATTEIIGQPNLEKGVIRRQYDPVRMLVRDGPGGIRTSGSFQKSWLLRGLREAVLKEALA</sequence>
<dbReference type="CDD" id="cd19499">
    <property type="entry name" value="RecA-like_ClpB_Hsp104-like"/>
    <property type="match status" value="1"/>
</dbReference>
<dbReference type="GO" id="GO:0034605">
    <property type="term" value="P:cellular response to heat"/>
    <property type="evidence" value="ECO:0007669"/>
    <property type="project" value="TreeGrafter"/>
</dbReference>
<keyword evidence="7" id="KW-0645">Protease</keyword>
<evidence type="ECO:0000256" key="1">
    <source>
        <dbReference type="ARBA" id="ARBA00022741"/>
    </source>
</evidence>
<keyword evidence="3" id="KW-0143">Chaperone</keyword>
<dbReference type="InterPro" id="IPR027417">
    <property type="entry name" value="P-loop_NTPase"/>
</dbReference>
<proteinExistence type="predicted"/>
<dbReference type="PRINTS" id="PR00300">
    <property type="entry name" value="CLPPROTEASEA"/>
</dbReference>
<dbReference type="GO" id="GO:0016887">
    <property type="term" value="F:ATP hydrolysis activity"/>
    <property type="evidence" value="ECO:0007669"/>
    <property type="project" value="InterPro"/>
</dbReference>